<keyword evidence="2" id="KW-0813">Transport</keyword>
<evidence type="ECO:0000256" key="5">
    <source>
        <dbReference type="ARBA" id="ARBA00023136"/>
    </source>
</evidence>
<dbReference type="AlphaFoldDB" id="A0A1S2PH38"/>
<dbReference type="PANTHER" id="PTHR42718:SF9">
    <property type="entry name" value="MAJOR FACILITATOR SUPERFAMILY MULTIDRUG TRANSPORTER MFSC"/>
    <property type="match status" value="1"/>
</dbReference>
<dbReference type="GO" id="GO:0022857">
    <property type="term" value="F:transmembrane transporter activity"/>
    <property type="evidence" value="ECO:0007669"/>
    <property type="project" value="InterPro"/>
</dbReference>
<comment type="caution">
    <text evidence="10">The sequence shown here is derived from an EMBL/GenBank/DDBJ whole genome shotgun (WGS) entry which is preliminary data.</text>
</comment>
<evidence type="ECO:0000256" key="2">
    <source>
        <dbReference type="ARBA" id="ARBA00022448"/>
    </source>
</evidence>
<evidence type="ECO:0000256" key="1">
    <source>
        <dbReference type="ARBA" id="ARBA00004651"/>
    </source>
</evidence>
<sequence length="492" mass="50234">MSLTSPVVGRSGRRQFGLLTALVLAVLGYQINATMISPALPRIITELHTTPGIAGLSQTLFFLLGSLGQVTLGRLSDYRGRKQTMLLACAILLVGNLACMLAPNVGVFLVGRALQGVSAANFPLAFLTLNQVMTRERFGWAAGVITAVNGGFAGVDAIAGGKIADTIGFRGVFGASLLISVLGILAVIFMVPKLPAPSVGRMDWGGATLLWIGLSGILIGLAQGQSWGWTSAPTAVCLLGGLAALAVFGFTQRGARRTGATKPLVDISLLGSRRAWPLFVTSAMTLGGAFAALALTIPLFTQDKHAGFGMSSSASALLFSTPAQVIGVIGAPIAGWIGPRLGWNRAMRIGATGTLVVFAVACACLDSRWTVFAMLALLGITYNGLSMTALNGYSVVAMPEAEGALSGLNGACIGIGASFGIALASAVVTAGTHDGQTGHAAYAEAMWTGCGLLVLALIAAIALAKPPTTEQAEHLEGESDHPGAVVVPATGH</sequence>
<feature type="transmembrane region" description="Helical" evidence="8">
    <location>
        <begin position="276"/>
        <end position="297"/>
    </location>
</feature>
<dbReference type="SUPFAM" id="SSF103473">
    <property type="entry name" value="MFS general substrate transporter"/>
    <property type="match status" value="2"/>
</dbReference>
<dbReference type="Pfam" id="PF07690">
    <property type="entry name" value="MFS_1"/>
    <property type="match status" value="1"/>
</dbReference>
<evidence type="ECO:0000313" key="10">
    <source>
        <dbReference type="EMBL" id="OIJ92715.1"/>
    </source>
</evidence>
<feature type="transmembrane region" description="Helical" evidence="8">
    <location>
        <begin position="171"/>
        <end position="192"/>
    </location>
</feature>
<keyword evidence="11" id="KW-1185">Reference proteome</keyword>
<dbReference type="Proteomes" id="UP000179935">
    <property type="component" value="Unassembled WGS sequence"/>
</dbReference>
<evidence type="ECO:0000256" key="3">
    <source>
        <dbReference type="ARBA" id="ARBA00022692"/>
    </source>
</evidence>
<feature type="transmembrane region" description="Helical" evidence="8">
    <location>
        <begin position="138"/>
        <end position="159"/>
    </location>
</feature>
<dbReference type="Gene3D" id="1.20.1250.20">
    <property type="entry name" value="MFS general substrate transporter like domains"/>
    <property type="match status" value="2"/>
</dbReference>
<dbReference type="PANTHER" id="PTHR42718">
    <property type="entry name" value="MAJOR FACILITATOR SUPERFAMILY MULTIDRUG TRANSPORTER MFSC"/>
    <property type="match status" value="1"/>
</dbReference>
<comment type="subcellular location">
    <subcellularLocation>
        <location evidence="1">Cell membrane</location>
        <topology evidence="1">Multi-pass membrane protein</topology>
    </subcellularLocation>
</comment>
<evidence type="ECO:0000256" key="7">
    <source>
        <dbReference type="SAM" id="MobiDB-lite"/>
    </source>
</evidence>
<reference evidence="10 11" key="1">
    <citation type="submission" date="2016-10" db="EMBL/GenBank/DDBJ databases">
        <title>Genome sequence of Streptomyces sp. MUSC 93.</title>
        <authorList>
            <person name="Lee L.-H."/>
            <person name="Ser H.-L."/>
            <person name="Law J.W.-F."/>
        </authorList>
    </citation>
    <scope>NUCLEOTIDE SEQUENCE [LARGE SCALE GENOMIC DNA]</scope>
    <source>
        <strain evidence="10 11">MUSC 93</strain>
    </source>
</reference>
<organism evidence="10 11">
    <name type="scientific">Streptomyces colonosanans</name>
    <dbReference type="NCBI Taxonomy" id="1428652"/>
    <lineage>
        <taxon>Bacteria</taxon>
        <taxon>Bacillati</taxon>
        <taxon>Actinomycetota</taxon>
        <taxon>Actinomycetes</taxon>
        <taxon>Kitasatosporales</taxon>
        <taxon>Streptomycetaceae</taxon>
        <taxon>Streptomyces</taxon>
    </lineage>
</organism>
<feature type="transmembrane region" description="Helical" evidence="8">
    <location>
        <begin position="51"/>
        <end position="72"/>
    </location>
</feature>
<protein>
    <submittedName>
        <fullName evidence="10">MFS transporter</fullName>
    </submittedName>
</protein>
<feature type="transmembrane region" description="Helical" evidence="8">
    <location>
        <begin position="408"/>
        <end position="433"/>
    </location>
</feature>
<feature type="transmembrane region" description="Helical" evidence="8">
    <location>
        <begin position="375"/>
        <end position="396"/>
    </location>
</feature>
<evidence type="ECO:0000313" key="11">
    <source>
        <dbReference type="Proteomes" id="UP000179935"/>
    </source>
</evidence>
<feature type="region of interest" description="Disordered" evidence="7">
    <location>
        <begin position="471"/>
        <end position="492"/>
    </location>
</feature>
<keyword evidence="5 8" id="KW-0472">Membrane</keyword>
<evidence type="ECO:0000256" key="4">
    <source>
        <dbReference type="ARBA" id="ARBA00022989"/>
    </source>
</evidence>
<dbReference type="PROSITE" id="PS50850">
    <property type="entry name" value="MFS"/>
    <property type="match status" value="1"/>
</dbReference>
<evidence type="ECO:0000256" key="8">
    <source>
        <dbReference type="SAM" id="Phobius"/>
    </source>
</evidence>
<evidence type="ECO:0000256" key="6">
    <source>
        <dbReference type="ARBA" id="ARBA00023251"/>
    </source>
</evidence>
<feature type="transmembrane region" description="Helical" evidence="8">
    <location>
        <begin position="349"/>
        <end position="369"/>
    </location>
</feature>
<dbReference type="EMBL" id="MLYP01000036">
    <property type="protein sequence ID" value="OIJ92715.1"/>
    <property type="molecule type" value="Genomic_DNA"/>
</dbReference>
<dbReference type="InterPro" id="IPR036259">
    <property type="entry name" value="MFS_trans_sf"/>
</dbReference>
<feature type="transmembrane region" description="Helical" evidence="8">
    <location>
        <begin position="445"/>
        <end position="464"/>
    </location>
</feature>
<name>A0A1S2PH38_9ACTN</name>
<evidence type="ECO:0000259" key="9">
    <source>
        <dbReference type="PROSITE" id="PS50850"/>
    </source>
</evidence>
<proteinExistence type="predicted"/>
<keyword evidence="6" id="KW-0046">Antibiotic resistance</keyword>
<dbReference type="GO" id="GO:0005886">
    <property type="term" value="C:plasma membrane"/>
    <property type="evidence" value="ECO:0007669"/>
    <property type="project" value="UniProtKB-SubCell"/>
</dbReference>
<keyword evidence="4 8" id="KW-1133">Transmembrane helix</keyword>
<dbReference type="InterPro" id="IPR020846">
    <property type="entry name" value="MFS_dom"/>
</dbReference>
<feature type="transmembrane region" description="Helical" evidence="8">
    <location>
        <begin position="317"/>
        <end position="337"/>
    </location>
</feature>
<accession>A0A1S2PH38</accession>
<feature type="domain" description="Major facilitator superfamily (MFS) profile" evidence="9">
    <location>
        <begin position="18"/>
        <end position="468"/>
    </location>
</feature>
<feature type="transmembrane region" description="Helical" evidence="8">
    <location>
        <begin position="109"/>
        <end position="129"/>
    </location>
</feature>
<feature type="transmembrane region" description="Helical" evidence="8">
    <location>
        <begin position="204"/>
        <end position="222"/>
    </location>
</feature>
<keyword evidence="3 8" id="KW-0812">Transmembrane</keyword>
<feature type="transmembrane region" description="Helical" evidence="8">
    <location>
        <begin position="84"/>
        <end position="103"/>
    </location>
</feature>
<gene>
    <name evidence="10" type="ORF">BIV24_13320</name>
</gene>
<dbReference type="STRING" id="1428652.BIV24_13320"/>
<dbReference type="GO" id="GO:0046677">
    <property type="term" value="P:response to antibiotic"/>
    <property type="evidence" value="ECO:0007669"/>
    <property type="project" value="UniProtKB-KW"/>
</dbReference>
<feature type="transmembrane region" description="Helical" evidence="8">
    <location>
        <begin position="228"/>
        <end position="250"/>
    </location>
</feature>
<dbReference type="OrthoDB" id="3717319at2"/>
<feature type="compositionally biased region" description="Basic and acidic residues" evidence="7">
    <location>
        <begin position="471"/>
        <end position="481"/>
    </location>
</feature>
<dbReference type="InterPro" id="IPR011701">
    <property type="entry name" value="MFS"/>
</dbReference>